<dbReference type="InterPro" id="IPR031322">
    <property type="entry name" value="Shikimate/glucono_kinase"/>
</dbReference>
<comment type="function">
    <text evidence="11">Catalyzes the specific phosphorylation of the 3-hydroxyl group of shikimic acid using ATP as a cosubstrate.</text>
</comment>
<dbReference type="UniPathway" id="UPA00053">
    <property type="reaction ID" value="UER00088"/>
</dbReference>
<dbReference type="PaxDb" id="1114965-Spaf_0871"/>
<keyword evidence="4 11" id="KW-0028">Amino-acid biosynthesis</keyword>
<feature type="binding site" evidence="11">
    <location>
        <position position="140"/>
    </location>
    <ligand>
        <name>substrate</name>
    </ligand>
</feature>
<dbReference type="PATRIC" id="fig|1114965.3.peg.841"/>
<evidence type="ECO:0000256" key="10">
    <source>
        <dbReference type="ARBA" id="ARBA00048567"/>
    </source>
</evidence>
<dbReference type="PRINTS" id="PR01100">
    <property type="entry name" value="SHIKIMTKNASE"/>
</dbReference>
<evidence type="ECO:0000256" key="1">
    <source>
        <dbReference type="ARBA" id="ARBA00004842"/>
    </source>
</evidence>
<dbReference type="PROSITE" id="PS01128">
    <property type="entry name" value="SHIKIMATE_KINASE"/>
    <property type="match status" value="1"/>
</dbReference>
<evidence type="ECO:0000256" key="6">
    <source>
        <dbReference type="ARBA" id="ARBA00022741"/>
    </source>
</evidence>
<comment type="cofactor">
    <cofactor evidence="11">
        <name>Mg(2+)</name>
        <dbReference type="ChEBI" id="CHEBI:18420"/>
    </cofactor>
    <text evidence="11">Binds 1 Mg(2+) ion per subunit.</text>
</comment>
<keyword evidence="9 11" id="KW-0057">Aromatic amino acid biosynthesis</keyword>
<dbReference type="InterPro" id="IPR027417">
    <property type="entry name" value="P-loop_NTPase"/>
</dbReference>
<evidence type="ECO:0000256" key="4">
    <source>
        <dbReference type="ARBA" id="ARBA00022605"/>
    </source>
</evidence>
<feature type="binding site" evidence="11">
    <location>
        <position position="22"/>
    </location>
    <ligand>
        <name>Mg(2+)</name>
        <dbReference type="ChEBI" id="CHEBI:18420"/>
    </ligand>
</feature>
<feature type="binding site" evidence="11">
    <location>
        <position position="36"/>
    </location>
    <ligand>
        <name>substrate</name>
    </ligand>
</feature>
<dbReference type="STRING" id="1114965.Spaf_0871"/>
<evidence type="ECO:0000256" key="8">
    <source>
        <dbReference type="ARBA" id="ARBA00022840"/>
    </source>
</evidence>
<dbReference type="Pfam" id="PF01202">
    <property type="entry name" value="SKI"/>
    <property type="match status" value="1"/>
</dbReference>
<dbReference type="Proteomes" id="UP000002865">
    <property type="component" value="Chromosome"/>
</dbReference>
<dbReference type="eggNOG" id="COG0703">
    <property type="taxonomic scope" value="Bacteria"/>
</dbReference>
<keyword evidence="11" id="KW-0460">Magnesium</keyword>
<evidence type="ECO:0000256" key="5">
    <source>
        <dbReference type="ARBA" id="ARBA00022679"/>
    </source>
</evidence>
<dbReference type="EMBL" id="CP003122">
    <property type="protein sequence ID" value="AFJ25872.1"/>
    <property type="molecule type" value="Genomic_DNA"/>
</dbReference>
<name>I1ZLE8_STRPA</name>
<keyword evidence="7 11" id="KW-0418">Kinase</keyword>
<dbReference type="PANTHER" id="PTHR21087">
    <property type="entry name" value="SHIKIMATE KINASE"/>
    <property type="match status" value="1"/>
</dbReference>
<comment type="subcellular location">
    <subcellularLocation>
        <location evidence="11">Cytoplasm</location>
    </subcellularLocation>
</comment>
<gene>
    <name evidence="11 12" type="primary">aroK</name>
    <name evidence="12" type="ORF">Spaf_0871</name>
</gene>
<dbReference type="InterPro" id="IPR000623">
    <property type="entry name" value="Shikimate_kinase/TSH1"/>
</dbReference>
<dbReference type="GO" id="GO:0009423">
    <property type="term" value="P:chorismate biosynthetic process"/>
    <property type="evidence" value="ECO:0007669"/>
    <property type="project" value="UniProtKB-UniRule"/>
</dbReference>
<proteinExistence type="inferred from homology"/>
<sequence>MKIWRHYCMAKILLGFMGAGKTTVGRILDPKFHDMDELIVEEIGMSINDYFAVEGEAAFRRREAEMLERLLENEAAIISPGGGIVVNPHNRALLEKNPHNIYLRVNFETLYSRIQNDKAMQRPLFLNNTKEEFKKIFDGRLPLYEAIATHIVDVEDKTPEEIAEIIRCL</sequence>
<feature type="binding site" evidence="11">
    <location>
        <begin position="18"/>
        <end position="23"/>
    </location>
    <ligand>
        <name>ATP</name>
        <dbReference type="ChEBI" id="CHEBI:30616"/>
    </ligand>
</feature>
<dbReference type="PANTHER" id="PTHR21087:SF16">
    <property type="entry name" value="SHIKIMATE KINASE 1, CHLOROPLASTIC"/>
    <property type="match status" value="1"/>
</dbReference>
<comment type="subunit">
    <text evidence="11">Monomer.</text>
</comment>
<dbReference type="CDD" id="cd00464">
    <property type="entry name" value="SK"/>
    <property type="match status" value="1"/>
</dbReference>
<keyword evidence="6 11" id="KW-0547">Nucleotide-binding</keyword>
<evidence type="ECO:0000313" key="13">
    <source>
        <dbReference type="Proteomes" id="UP000002865"/>
    </source>
</evidence>
<evidence type="ECO:0000313" key="12">
    <source>
        <dbReference type="EMBL" id="AFJ25872.1"/>
    </source>
</evidence>
<dbReference type="EC" id="2.7.1.71" evidence="3 11"/>
<evidence type="ECO:0000256" key="2">
    <source>
        <dbReference type="ARBA" id="ARBA00006997"/>
    </source>
</evidence>
<comment type="pathway">
    <text evidence="1 11">Metabolic intermediate biosynthesis; chorismate biosynthesis; chorismate from D-erythrose 4-phosphate and phosphoenolpyruvate: step 5/7.</text>
</comment>
<dbReference type="GO" id="GO:0005524">
    <property type="term" value="F:ATP binding"/>
    <property type="evidence" value="ECO:0007669"/>
    <property type="project" value="UniProtKB-UniRule"/>
</dbReference>
<organism evidence="12 13">
    <name type="scientific">Streptococcus parasanguinis FW213</name>
    <dbReference type="NCBI Taxonomy" id="1114965"/>
    <lineage>
        <taxon>Bacteria</taxon>
        <taxon>Bacillati</taxon>
        <taxon>Bacillota</taxon>
        <taxon>Bacilli</taxon>
        <taxon>Lactobacillales</taxon>
        <taxon>Streptococcaceae</taxon>
        <taxon>Streptococcus</taxon>
    </lineage>
</organism>
<dbReference type="AlphaFoldDB" id="I1ZLE8"/>
<evidence type="ECO:0000256" key="7">
    <source>
        <dbReference type="ARBA" id="ARBA00022777"/>
    </source>
</evidence>
<keyword evidence="11" id="KW-0963">Cytoplasm</keyword>
<dbReference type="HOGENOM" id="CLU_057607_4_3_9"/>
<feature type="binding site" evidence="11">
    <location>
        <position position="82"/>
    </location>
    <ligand>
        <name>substrate</name>
    </ligand>
</feature>
<dbReference type="InterPro" id="IPR023000">
    <property type="entry name" value="Shikimate_kinase_CS"/>
</dbReference>
<comment type="catalytic activity">
    <reaction evidence="10 11">
        <text>shikimate + ATP = 3-phosphoshikimate + ADP + H(+)</text>
        <dbReference type="Rhea" id="RHEA:13121"/>
        <dbReference type="ChEBI" id="CHEBI:15378"/>
        <dbReference type="ChEBI" id="CHEBI:30616"/>
        <dbReference type="ChEBI" id="CHEBI:36208"/>
        <dbReference type="ChEBI" id="CHEBI:145989"/>
        <dbReference type="ChEBI" id="CHEBI:456216"/>
        <dbReference type="EC" id="2.7.1.71"/>
    </reaction>
</comment>
<comment type="caution">
    <text evidence="11">Lacks conserved residue(s) required for the propagation of feature annotation.</text>
</comment>
<dbReference type="Gene3D" id="3.40.50.300">
    <property type="entry name" value="P-loop containing nucleotide triphosphate hydrolases"/>
    <property type="match status" value="1"/>
</dbReference>
<dbReference type="SUPFAM" id="SSF52540">
    <property type="entry name" value="P-loop containing nucleoside triphosphate hydrolases"/>
    <property type="match status" value="1"/>
</dbReference>
<dbReference type="KEGG" id="scf:Spaf_0871"/>
<dbReference type="GO" id="GO:0004765">
    <property type="term" value="F:shikimate kinase activity"/>
    <property type="evidence" value="ECO:0007669"/>
    <property type="project" value="UniProtKB-UniRule"/>
</dbReference>
<keyword evidence="5 11" id="KW-0808">Transferase</keyword>
<dbReference type="GO" id="GO:0008652">
    <property type="term" value="P:amino acid biosynthetic process"/>
    <property type="evidence" value="ECO:0007669"/>
    <property type="project" value="UniProtKB-KW"/>
</dbReference>
<feature type="binding site" evidence="11">
    <location>
        <position position="60"/>
    </location>
    <ligand>
        <name>substrate</name>
    </ligand>
</feature>
<keyword evidence="8 11" id="KW-0067">ATP-binding</keyword>
<dbReference type="GO" id="GO:0005829">
    <property type="term" value="C:cytosol"/>
    <property type="evidence" value="ECO:0007669"/>
    <property type="project" value="TreeGrafter"/>
</dbReference>
<comment type="similarity">
    <text evidence="2 11">Belongs to the shikimate kinase family.</text>
</comment>
<dbReference type="GO" id="GO:0000287">
    <property type="term" value="F:magnesium ion binding"/>
    <property type="evidence" value="ECO:0007669"/>
    <property type="project" value="UniProtKB-UniRule"/>
</dbReference>
<dbReference type="HAMAP" id="MF_00109">
    <property type="entry name" value="Shikimate_kinase"/>
    <property type="match status" value="1"/>
</dbReference>
<protein>
    <recommendedName>
        <fullName evidence="3 11">Shikimate kinase</fullName>
        <shortName evidence="11">SK</shortName>
        <ecNumber evidence="3 11">2.7.1.71</ecNumber>
    </recommendedName>
</protein>
<dbReference type="GO" id="GO:0009073">
    <property type="term" value="P:aromatic amino acid family biosynthetic process"/>
    <property type="evidence" value="ECO:0007669"/>
    <property type="project" value="UniProtKB-KW"/>
</dbReference>
<feature type="binding site" evidence="11">
    <location>
        <position position="122"/>
    </location>
    <ligand>
        <name>ATP</name>
        <dbReference type="ChEBI" id="CHEBI:30616"/>
    </ligand>
</feature>
<evidence type="ECO:0000256" key="9">
    <source>
        <dbReference type="ARBA" id="ARBA00023141"/>
    </source>
</evidence>
<evidence type="ECO:0000256" key="3">
    <source>
        <dbReference type="ARBA" id="ARBA00012154"/>
    </source>
</evidence>
<reference evidence="12 13" key="1">
    <citation type="journal article" date="2012" name="PLoS ONE">
        <title>Complete Genome and Transcriptomes of Streptococcus parasanguinis FW213: Phylogenic Relations and Potential Virulence Mechanisms.</title>
        <authorList>
            <person name="Geng J."/>
            <person name="Chiu C.H."/>
            <person name="Tang P."/>
            <person name="Chen Y."/>
            <person name="Shieh H.R."/>
            <person name="Hu S."/>
            <person name="Chen Y.Y."/>
        </authorList>
    </citation>
    <scope>NUCLEOTIDE SEQUENCE [LARGE SCALE GENOMIC DNA]</scope>
    <source>
        <strain evidence="12 13">FW213</strain>
    </source>
</reference>
<accession>I1ZLE8</accession>
<keyword evidence="11" id="KW-0479">Metal-binding</keyword>
<evidence type="ECO:0000256" key="11">
    <source>
        <dbReference type="HAMAP-Rule" id="MF_00109"/>
    </source>
</evidence>